<evidence type="ECO:0000313" key="14">
    <source>
        <dbReference type="EMBL" id="QQR92583.1"/>
    </source>
</evidence>
<evidence type="ECO:0000256" key="5">
    <source>
        <dbReference type="ARBA" id="ARBA00022695"/>
    </source>
</evidence>
<dbReference type="InterPro" id="IPR002755">
    <property type="entry name" value="DNA_primase_S"/>
</dbReference>
<evidence type="ECO:0000256" key="1">
    <source>
        <dbReference type="ARBA" id="ARBA00009762"/>
    </source>
</evidence>
<keyword evidence="7 11" id="KW-0479">Metal-binding</keyword>
<dbReference type="PANTHER" id="PTHR10536">
    <property type="entry name" value="DNA PRIMASE SMALL SUBUNIT"/>
    <property type="match status" value="1"/>
</dbReference>
<dbReference type="GO" id="GO:0046872">
    <property type="term" value="F:metal ion binding"/>
    <property type="evidence" value="ECO:0007669"/>
    <property type="project" value="UniProtKB-KW"/>
</dbReference>
<comment type="function">
    <text evidence="13">RNA polymerase that catalyzes the synthesis of short RNA molecules used as primers for DNA polymerase during DNA replication.</text>
</comment>
<dbReference type="HAMAP" id="MF_00700">
    <property type="entry name" value="DNA_primase_sml_arc"/>
    <property type="match status" value="1"/>
</dbReference>
<evidence type="ECO:0000256" key="12">
    <source>
        <dbReference type="RuleBase" id="RU003514"/>
    </source>
</evidence>
<dbReference type="GO" id="GO:0003899">
    <property type="term" value="F:DNA-directed RNA polymerase activity"/>
    <property type="evidence" value="ECO:0007669"/>
    <property type="project" value="UniProtKB-UniRule"/>
</dbReference>
<dbReference type="InterPro" id="IPR023639">
    <property type="entry name" value="DNA_primase_ssu_PriS"/>
</dbReference>
<evidence type="ECO:0000256" key="2">
    <source>
        <dbReference type="ARBA" id="ARBA00022478"/>
    </source>
</evidence>
<dbReference type="AlphaFoldDB" id="A0A7T9DJP3"/>
<comment type="similarity">
    <text evidence="1 11 12">Belongs to the eukaryotic-type primase small subunit family.</text>
</comment>
<proteinExistence type="inferred from homology"/>
<keyword evidence="3 11" id="KW-0639">Primosome</keyword>
<dbReference type="EC" id="2.7.7.-" evidence="11"/>
<keyword evidence="9 11" id="KW-0804">Transcription</keyword>
<comment type="cofactor">
    <cofactor evidence="11">
        <name>Mg(2+)</name>
        <dbReference type="ChEBI" id="CHEBI:18420"/>
    </cofactor>
    <cofactor evidence="11">
        <name>Mn(2+)</name>
        <dbReference type="ChEBI" id="CHEBI:29035"/>
    </cofactor>
</comment>
<name>A0A7T9DJP3_9ARCH</name>
<evidence type="ECO:0000256" key="7">
    <source>
        <dbReference type="ARBA" id="ARBA00022723"/>
    </source>
</evidence>
<keyword evidence="5 11" id="KW-0548">Nucleotidyltransferase</keyword>
<keyword evidence="2 11" id="KW-0240">DNA-directed RNA polymerase</keyword>
<evidence type="ECO:0000256" key="4">
    <source>
        <dbReference type="ARBA" id="ARBA00022679"/>
    </source>
</evidence>
<evidence type="ECO:0000256" key="6">
    <source>
        <dbReference type="ARBA" id="ARBA00022705"/>
    </source>
</evidence>
<dbReference type="InterPro" id="IPR018527">
    <property type="entry name" value="Rubredoxin_Fe_BS"/>
</dbReference>
<dbReference type="EMBL" id="CP064981">
    <property type="protein sequence ID" value="QQR92583.1"/>
    <property type="molecule type" value="Genomic_DNA"/>
</dbReference>
<dbReference type="Proteomes" id="UP000596004">
    <property type="component" value="Chromosome"/>
</dbReference>
<dbReference type="Pfam" id="PF01896">
    <property type="entry name" value="DNA_primase_S"/>
    <property type="match status" value="1"/>
</dbReference>
<gene>
    <name evidence="11" type="primary">priS</name>
    <name evidence="14" type="ORF">IPJ89_05560</name>
</gene>
<dbReference type="Gene3D" id="3.90.920.10">
    <property type="entry name" value="DNA primase, PRIM domain"/>
    <property type="match status" value="1"/>
</dbReference>
<feature type="active site" evidence="11">
    <location>
        <position position="314"/>
    </location>
</feature>
<evidence type="ECO:0000256" key="13">
    <source>
        <dbReference type="RuleBase" id="RU004224"/>
    </source>
</evidence>
<protein>
    <recommendedName>
        <fullName evidence="11">DNA primase small subunit PriS</fullName>
        <ecNumber evidence="11">2.7.7.-</ecNumber>
    </recommendedName>
</protein>
<reference evidence="14" key="1">
    <citation type="submission" date="2020-11" db="EMBL/GenBank/DDBJ databases">
        <title>Connecting structure to function with the recovery of over 1000 high-quality activated sludge metagenome-assembled genomes encoding full-length rRNA genes using long-read sequencing.</title>
        <authorList>
            <person name="Singleton C.M."/>
            <person name="Petriglieri F."/>
            <person name="Kristensen J.M."/>
            <person name="Kirkegaard R.H."/>
            <person name="Michaelsen T.Y."/>
            <person name="Andersen M.H."/>
            <person name="Karst S.M."/>
            <person name="Dueholm M.S."/>
            <person name="Nielsen P.H."/>
            <person name="Albertsen M."/>
        </authorList>
    </citation>
    <scope>NUCLEOTIDE SEQUENCE</scope>
    <source>
        <strain evidence="14">Fred_18-Q3-R57-64_BAT3C.431</strain>
    </source>
</reference>
<dbReference type="PROSITE" id="PS00202">
    <property type="entry name" value="RUBREDOXIN"/>
    <property type="match status" value="1"/>
</dbReference>
<dbReference type="GO" id="GO:0006269">
    <property type="term" value="P:DNA replication, synthesis of primer"/>
    <property type="evidence" value="ECO:0007669"/>
    <property type="project" value="UniProtKB-UniRule"/>
</dbReference>
<keyword evidence="6 11" id="KW-0235">DNA replication</keyword>
<dbReference type="GO" id="GO:1990077">
    <property type="term" value="C:primosome complex"/>
    <property type="evidence" value="ECO:0007669"/>
    <property type="project" value="UniProtKB-KW"/>
</dbReference>
<evidence type="ECO:0000256" key="3">
    <source>
        <dbReference type="ARBA" id="ARBA00022515"/>
    </source>
</evidence>
<keyword evidence="10 11" id="KW-0464">Manganese</keyword>
<dbReference type="GO" id="GO:0000428">
    <property type="term" value="C:DNA-directed RNA polymerase complex"/>
    <property type="evidence" value="ECO:0007669"/>
    <property type="project" value="UniProtKB-KW"/>
</dbReference>
<dbReference type="SUPFAM" id="SSF56747">
    <property type="entry name" value="Prim-pol domain"/>
    <property type="match status" value="1"/>
</dbReference>
<sequence length="409" mass="46696">MGIGQNESLWLKGLLRKYYASHLVNPPYDVSKREFGFGNIKKIDARHVGFDDVQEMNQYLRNNTPLYFSGSISEYALPAAQPMEKKQWLGSDLIYEFDADDLQTDCKQVHDSWKCPHCGAQGKGHLLKCTTCGKGVELDEWTCDVCLHATKEKTKQLIRILQDDFQFTGLSVNFSGSKGYHVHVRQKEIFSLPKHARIELMDYLSMHELDWPSLGFVFDGKQYRCPPFVHAKGNAQRVLQEILRMIEAGTEEEWFRLTGMPMRALKTFLENRQRMYNELQHGTLPAVPGKSAKTELFWTGILHSIHEQLRLPIDRSTSGDIYKLLRVPDTVHGSTGFLAKSLDLADWEQFDPFSDAIAFAAEKERKIFVHETPRIRVGQEVIEPLHEQELVASAPVAAFLVGWGAAEIR</sequence>
<accession>A0A7T9DJP3</accession>
<organism evidence="14">
    <name type="scientific">Candidatus Iainarchaeum sp</name>
    <dbReference type="NCBI Taxonomy" id="3101447"/>
    <lineage>
        <taxon>Archaea</taxon>
        <taxon>Candidatus Iainarchaeota</taxon>
        <taxon>Candidatus Iainarchaeia</taxon>
        <taxon>Candidatus Iainarchaeales</taxon>
        <taxon>Candidatus Iainarchaeaceae</taxon>
        <taxon>Candidatus Iainarchaeum</taxon>
    </lineage>
</organism>
<evidence type="ECO:0000256" key="11">
    <source>
        <dbReference type="HAMAP-Rule" id="MF_00700"/>
    </source>
</evidence>
<comment type="subunit">
    <text evidence="11">Heterodimer of a small subunit (PriS) and a large subunit (PriL).</text>
</comment>
<comment type="caution">
    <text evidence="11">Lacks conserved residue(s) required for the propagation of feature annotation.</text>
</comment>
<comment type="function">
    <text evidence="11">Catalytic subunit of DNA primase, an RNA polymerase that catalyzes the synthesis of short RNA molecules used as primers for DNA polymerase during DNA replication. The small subunit contains the primase catalytic core and has DNA synthesis activity on its own. Binding to the large subunit stabilizes and modulates the activity, increasing the rate of DNA synthesis while decreasing the length of the DNA fragments, and conferring RNA synthesis capability. The DNA polymerase activity may enable DNA primase to also catalyze primer extension after primer synthesis. May also play a role in DNA repair.</text>
</comment>
<feature type="active site" evidence="11">
    <location>
        <position position="98"/>
    </location>
</feature>
<keyword evidence="8 11" id="KW-0460">Magnesium</keyword>
<evidence type="ECO:0000256" key="10">
    <source>
        <dbReference type="ARBA" id="ARBA00023211"/>
    </source>
</evidence>
<evidence type="ECO:0000256" key="8">
    <source>
        <dbReference type="ARBA" id="ARBA00022842"/>
    </source>
</evidence>
<keyword evidence="4 11" id="KW-0808">Transferase</keyword>
<evidence type="ECO:0000256" key="9">
    <source>
        <dbReference type="ARBA" id="ARBA00023163"/>
    </source>
</evidence>